<evidence type="ECO:0000256" key="2">
    <source>
        <dbReference type="ARBA" id="ARBA00007558"/>
    </source>
</evidence>
<dbReference type="AlphaFoldDB" id="A0AAN7V375"/>
<comment type="caution">
    <text evidence="7">The sequence shown here is derived from an EMBL/GenBank/DDBJ whole genome shotgun (WGS) entry which is preliminary data.</text>
</comment>
<comment type="subcellular location">
    <subcellularLocation>
        <location evidence="1">Membrane</location>
    </subcellularLocation>
</comment>
<dbReference type="InterPro" id="IPR006968">
    <property type="entry name" value="RUS_fam"/>
</dbReference>
<gene>
    <name evidence="7" type="ORF">RRF57_010008</name>
</gene>
<evidence type="ECO:0000256" key="1">
    <source>
        <dbReference type="ARBA" id="ARBA00004370"/>
    </source>
</evidence>
<sequence length="381" mass="41700">MAAHPRLVSASDESGILCIYDDDSKPKVKRRSYAREVLDVFLPAGYPHTVTPDYTPYQIYDSFQAFSSTIAGLLSSRAVLQGFGVGNAASSATGAVLLTVLQESTGRLATILFAHRLGQAIEPECKFYRFLADIFNDSAMFLDVLSPALPGPAKVVALCMSGVLRALCGVSGGSAKASLSAHFARSGNLAELNAKDGSQETVISLLGMLVGSVFVRFVQSRLAVWLWTATLVGLHLWTNYQAVRSVQMRTLNKQRITIIITEFLRSGRVLRPDQVAAKERILRWKAPNIDYARRHPEIGEITTTDILNFRDNQYIIVNGTAGQKIYLKQAATTVDAIEAWVAALGRLRSVDDEFWKTMASSGWDLKTGAMETGHAVRILVE</sequence>
<dbReference type="PANTHER" id="PTHR12770:SF31">
    <property type="entry name" value="RUS FAMILY MEMBER 1"/>
    <property type="match status" value="1"/>
</dbReference>
<comment type="similarity">
    <text evidence="2">Belongs to the RUS1 family.</text>
</comment>
<dbReference type="GO" id="GO:0016020">
    <property type="term" value="C:membrane"/>
    <property type="evidence" value="ECO:0007669"/>
    <property type="project" value="UniProtKB-SubCell"/>
</dbReference>
<dbReference type="Pfam" id="PF04884">
    <property type="entry name" value="UVB_sens_prot"/>
    <property type="match status" value="1"/>
</dbReference>
<organism evidence="7 8">
    <name type="scientific">Xylaria bambusicola</name>
    <dbReference type="NCBI Taxonomy" id="326684"/>
    <lineage>
        <taxon>Eukaryota</taxon>
        <taxon>Fungi</taxon>
        <taxon>Dikarya</taxon>
        <taxon>Ascomycota</taxon>
        <taxon>Pezizomycotina</taxon>
        <taxon>Sordariomycetes</taxon>
        <taxon>Xylariomycetidae</taxon>
        <taxon>Xylariales</taxon>
        <taxon>Xylariaceae</taxon>
        <taxon>Xylaria</taxon>
    </lineage>
</organism>
<feature type="domain" description="Protein root UVB sensitive/RUS" evidence="6">
    <location>
        <begin position="29"/>
        <end position="266"/>
    </location>
</feature>
<evidence type="ECO:0000313" key="8">
    <source>
        <dbReference type="Proteomes" id="UP001305414"/>
    </source>
</evidence>
<dbReference type="InterPro" id="IPR054549">
    <property type="entry name" value="UVB_sens_RUS_dom"/>
</dbReference>
<keyword evidence="8" id="KW-1185">Reference proteome</keyword>
<evidence type="ECO:0000313" key="7">
    <source>
        <dbReference type="EMBL" id="KAK5634294.1"/>
    </source>
</evidence>
<evidence type="ECO:0000256" key="5">
    <source>
        <dbReference type="ARBA" id="ARBA00023136"/>
    </source>
</evidence>
<accession>A0AAN7V375</accession>
<evidence type="ECO:0000256" key="4">
    <source>
        <dbReference type="ARBA" id="ARBA00022989"/>
    </source>
</evidence>
<keyword evidence="3" id="KW-0812">Transmembrane</keyword>
<protein>
    <recommendedName>
        <fullName evidence="6">Protein root UVB sensitive/RUS domain-containing protein</fullName>
    </recommendedName>
</protein>
<evidence type="ECO:0000259" key="6">
    <source>
        <dbReference type="Pfam" id="PF04884"/>
    </source>
</evidence>
<dbReference type="PANTHER" id="PTHR12770">
    <property type="entry name" value="RUS1 FAMILY PROTEIN C16ORF58"/>
    <property type="match status" value="1"/>
</dbReference>
<dbReference type="EMBL" id="JAWHQM010000039">
    <property type="protein sequence ID" value="KAK5634294.1"/>
    <property type="molecule type" value="Genomic_DNA"/>
</dbReference>
<keyword evidence="5" id="KW-0472">Membrane</keyword>
<keyword evidence="4" id="KW-1133">Transmembrane helix</keyword>
<proteinExistence type="inferred from homology"/>
<dbReference type="Proteomes" id="UP001305414">
    <property type="component" value="Unassembled WGS sequence"/>
</dbReference>
<reference evidence="7 8" key="1">
    <citation type="submission" date="2023-10" db="EMBL/GenBank/DDBJ databases">
        <title>Draft genome sequence of Xylaria bambusicola isolate GMP-LS, the root and basal stem rot pathogen of sugarcane in Indonesia.</title>
        <authorList>
            <person name="Selvaraj P."/>
            <person name="Muralishankar V."/>
            <person name="Muruganantham S."/>
            <person name="Sp S."/>
            <person name="Haryani S."/>
            <person name="Lau K.J.X."/>
            <person name="Naqvi N.I."/>
        </authorList>
    </citation>
    <scope>NUCLEOTIDE SEQUENCE [LARGE SCALE GENOMIC DNA]</scope>
    <source>
        <strain evidence="7">GMP-LS</strain>
    </source>
</reference>
<evidence type="ECO:0000256" key="3">
    <source>
        <dbReference type="ARBA" id="ARBA00022692"/>
    </source>
</evidence>
<name>A0AAN7V375_9PEZI</name>